<proteinExistence type="predicted"/>
<sequence>MKFFDCNKHKWQDCECTTECRRGNKELKTEEHEKSNVLFCDTIKGRR</sequence>
<evidence type="ECO:0000313" key="1">
    <source>
        <dbReference type="EMBL" id="BBI90977.1"/>
    </source>
</evidence>
<evidence type="ECO:0000313" key="2">
    <source>
        <dbReference type="Proteomes" id="UP000424080"/>
    </source>
</evidence>
<protein>
    <submittedName>
        <fullName evidence="1">Uncharacterized protein</fullName>
    </submittedName>
</protein>
<name>A0A5S9BZI4_9CAUD</name>
<accession>A0A5S9BZI4</accession>
<dbReference type="EMBL" id="AP019525">
    <property type="protein sequence ID" value="BBI90977.1"/>
    <property type="molecule type" value="Genomic_DNA"/>
</dbReference>
<reference evidence="1 2" key="1">
    <citation type="journal article" date="2019" name="Arch. Virol.">
        <title>A novel jumbo Tenacibaculum maritimum lytic phage with head-fiber-like appendages.</title>
        <authorList>
            <person name="Kawato Y."/>
            <person name="Istiqomah I."/>
            <person name="Gaafar A.Y."/>
            <person name="Hanaoka M."/>
            <person name="Ishimaru K."/>
            <person name="Yasuike M."/>
            <person name="Nishiki I."/>
            <person name="Nakamura Y."/>
            <person name="Fujiwara A."/>
            <person name="Nakai T."/>
        </authorList>
    </citation>
    <scope>NUCLEOTIDE SEQUENCE [LARGE SCALE GENOMIC DNA]</scope>
    <source>
        <strain evidence="1 2">PTm5</strain>
    </source>
</reference>
<organism evidence="1 2">
    <name type="scientific">Tenacibaculum phage PTm5</name>
    <dbReference type="NCBI Taxonomy" id="2547426"/>
    <lineage>
        <taxon>Viruses</taxon>
        <taxon>Duplodnaviria</taxon>
        <taxon>Heunggongvirae</taxon>
        <taxon>Uroviricota</taxon>
        <taxon>Caudoviricetes</taxon>
        <taxon>Shirahamavirus</taxon>
        <taxon>Shirahamavirus PTm1</taxon>
    </lineage>
</organism>
<dbReference type="Proteomes" id="UP000424080">
    <property type="component" value="Segment"/>
</dbReference>